<feature type="region of interest" description="Disordered" evidence="1">
    <location>
        <begin position="381"/>
        <end position="451"/>
    </location>
</feature>
<feature type="domain" description="Headcase N-terminal" evidence="2">
    <location>
        <begin position="79"/>
        <end position="184"/>
    </location>
</feature>
<feature type="compositionally biased region" description="Basic residues" evidence="1">
    <location>
        <begin position="413"/>
        <end position="427"/>
    </location>
</feature>
<dbReference type="InterPro" id="IPR031947">
    <property type="entry name" value="Headcase_mid"/>
</dbReference>
<organism evidence="4">
    <name type="scientific">Anopheles braziliensis</name>
    <dbReference type="NCBI Taxonomy" id="58242"/>
    <lineage>
        <taxon>Eukaryota</taxon>
        <taxon>Metazoa</taxon>
        <taxon>Ecdysozoa</taxon>
        <taxon>Arthropoda</taxon>
        <taxon>Hexapoda</taxon>
        <taxon>Insecta</taxon>
        <taxon>Pterygota</taxon>
        <taxon>Neoptera</taxon>
        <taxon>Endopterygota</taxon>
        <taxon>Diptera</taxon>
        <taxon>Nematocera</taxon>
        <taxon>Culicoidea</taxon>
        <taxon>Culicidae</taxon>
        <taxon>Anophelinae</taxon>
        <taxon>Anopheles</taxon>
    </lineage>
</organism>
<dbReference type="InterPro" id="IPR026066">
    <property type="entry name" value="Headcase"/>
</dbReference>
<evidence type="ECO:0000313" key="4">
    <source>
        <dbReference type="EMBL" id="MBW20951.1"/>
    </source>
</evidence>
<dbReference type="AlphaFoldDB" id="A0A2M3YXG7"/>
<feature type="compositionally biased region" description="Low complexity" evidence="1">
    <location>
        <begin position="250"/>
        <end position="274"/>
    </location>
</feature>
<feature type="region of interest" description="Disordered" evidence="1">
    <location>
        <begin position="220"/>
        <end position="306"/>
    </location>
</feature>
<dbReference type="PANTHER" id="PTHR13425">
    <property type="entry name" value="HEADCASE PROTEIN"/>
    <property type="match status" value="1"/>
</dbReference>
<dbReference type="Pfam" id="PF16002">
    <property type="entry name" value="Headcase"/>
    <property type="match status" value="1"/>
</dbReference>
<dbReference type="PANTHER" id="PTHR13425:SF3">
    <property type="entry name" value="HEADCASE PROTEIN HOMOLOG"/>
    <property type="match status" value="1"/>
</dbReference>
<dbReference type="Pfam" id="PF15353">
    <property type="entry name" value="HECA_N"/>
    <property type="match status" value="1"/>
</dbReference>
<proteinExistence type="predicted"/>
<dbReference type="EMBL" id="GGFM01000200">
    <property type="protein sequence ID" value="MBW20951.1"/>
    <property type="molecule type" value="Transcribed_RNA"/>
</dbReference>
<dbReference type="InterPro" id="IPR054537">
    <property type="entry name" value="HECA_N"/>
</dbReference>
<feature type="region of interest" description="Disordered" evidence="1">
    <location>
        <begin position="1"/>
        <end position="20"/>
    </location>
</feature>
<evidence type="ECO:0000259" key="2">
    <source>
        <dbReference type="Pfam" id="PF15353"/>
    </source>
</evidence>
<accession>A0A2M3YXG7</accession>
<feature type="compositionally biased region" description="Low complexity" evidence="1">
    <location>
        <begin position="228"/>
        <end position="243"/>
    </location>
</feature>
<evidence type="ECO:0000256" key="1">
    <source>
        <dbReference type="SAM" id="MobiDB-lite"/>
    </source>
</evidence>
<reference evidence="4" key="1">
    <citation type="submission" date="2018-01" db="EMBL/GenBank/DDBJ databases">
        <title>An insight into the sialome of Amazonian anophelines.</title>
        <authorList>
            <person name="Ribeiro J.M."/>
            <person name="Scarpassa V."/>
            <person name="Calvo E."/>
        </authorList>
    </citation>
    <scope>NUCLEOTIDE SEQUENCE</scope>
    <source>
        <tissue evidence="4">Salivary glands</tissue>
    </source>
</reference>
<feature type="compositionally biased region" description="Low complexity" evidence="1">
    <location>
        <begin position="381"/>
        <end position="401"/>
    </location>
</feature>
<feature type="compositionally biased region" description="Low complexity" evidence="1">
    <location>
        <begin position="428"/>
        <end position="439"/>
    </location>
</feature>
<protein>
    <submittedName>
        <fullName evidence="4">Putative cell differentiation regulator of the headcase family</fullName>
    </submittedName>
</protein>
<sequence>MAPRRGAVATASSATTGNTNANTATLQQQQQLQQQILQSQTSLSSMAGLDLFGGLDSDHGFESSHSADGSGSEGSNMGRCCIPAGECLKPLGDYGSMINLEDLRDCVRVLCSNDSCTAGQYMHRECFEQWEEGILGYLKSIGRARSWSDKQRQQNLWTKKGYDLVYKMCGCKCGRGHLKKDLDWIVPTTASLFGRALIGTGGGNNGGGGIIGDTEELLKKKKKRNRQNQKQSQQQQQQQQHQQAPQPLLAISTSGSHSMTSSANSSATNSPNGGNQLLSLQQHHHGSGSLFHHHHHHHPQPSAAATSNALSVLSTLKLSDHFANSLILNGGTGGGGNAVSAGLGTGGNHFGQLHHNQQQITASAAAVAAATAARMRANSLSSISNGSSTPPASGTSSVLSGSGVGSDQSISPVHHHHQLQHHHHQHHNQQQQQQQQQLQPPSPASIAKLPLTPKSKVELYSERVRATSGANGIFSRRLDFSSFNALPRQRINSYSIKIEDEGNHGNDETRLFILSSLAAQHKSRVACILCEEPMLVFDRYPLVDGTFFLSPKQHAKGCIEVKYENRVQYLTSVCMACLDGVEPNRAVRCRFCAQKWDGSSLVLGTMYSYDIFAAMPCCTERLKCNNCFKLLLHPHQRLNFYSDYSHSVSCPYCSAQDTHFVKPLTYCYTKQPMQLFQHWP</sequence>
<name>A0A2M3YXG7_9DIPT</name>
<feature type="domain" description="Headcase middle" evidence="3">
    <location>
        <begin position="466"/>
        <end position="664"/>
    </location>
</feature>
<evidence type="ECO:0000259" key="3">
    <source>
        <dbReference type="Pfam" id="PF16002"/>
    </source>
</evidence>
<feature type="compositionally biased region" description="Basic residues" evidence="1">
    <location>
        <begin position="282"/>
        <end position="299"/>
    </location>
</feature>
<feature type="compositionally biased region" description="Low complexity" evidence="1">
    <location>
        <begin position="9"/>
        <end position="20"/>
    </location>
</feature>